<dbReference type="PANTHER" id="PTHR33974">
    <property type="entry name" value="VASCULAR-RELATED UNKNOWN PROTEIN 1-RELATED"/>
    <property type="match status" value="1"/>
</dbReference>
<name>A0A1D1XBY8_9ARAE</name>
<dbReference type="PANTHER" id="PTHR33974:SF2">
    <property type="entry name" value="VASCULAR-RELATED UNKNOWN PROTEIN 1"/>
    <property type="match status" value="1"/>
</dbReference>
<evidence type="ECO:0000313" key="2">
    <source>
        <dbReference type="EMBL" id="JAT39982.1"/>
    </source>
</evidence>
<dbReference type="AlphaFoldDB" id="A0A1D1XBY8"/>
<sequence>FSSLQSLSTPFHQLGGSTQPSMDESHSSPKGTAVGAPSREESGWTEYLEDFMASEKGEATSGCSSCAENSAAGGSSLVSDAASCALPWKASPTCHVEGSKGCKKLKRRTILDEDALEDTASSPVSSPKVSDLKKFDVNPGKKDDMRDVSQEKELAAGNLSPTRRHEMNEMDFVEGANECIELKKSGLCLVPMSILADYLG</sequence>
<evidence type="ECO:0000256" key="1">
    <source>
        <dbReference type="SAM" id="MobiDB-lite"/>
    </source>
</evidence>
<feature type="compositionally biased region" description="Polar residues" evidence="1">
    <location>
        <begin position="1"/>
        <end position="22"/>
    </location>
</feature>
<feature type="region of interest" description="Disordered" evidence="1">
    <location>
        <begin position="116"/>
        <end position="165"/>
    </location>
</feature>
<feature type="region of interest" description="Disordered" evidence="1">
    <location>
        <begin position="1"/>
        <end position="44"/>
    </location>
</feature>
<dbReference type="GO" id="GO:0010089">
    <property type="term" value="P:xylem development"/>
    <property type="evidence" value="ECO:0007669"/>
    <property type="project" value="InterPro"/>
</dbReference>
<feature type="non-terminal residue" evidence="2">
    <location>
        <position position="1"/>
    </location>
</feature>
<gene>
    <name evidence="2" type="primary">thiG_1</name>
    <name evidence="2" type="ORF">g.27019</name>
</gene>
<dbReference type="InterPro" id="IPR039280">
    <property type="entry name" value="VUP"/>
</dbReference>
<feature type="compositionally biased region" description="Polar residues" evidence="1">
    <location>
        <begin position="119"/>
        <end position="128"/>
    </location>
</feature>
<protein>
    <submittedName>
        <fullName evidence="2">Thiazole synthase</fullName>
    </submittedName>
</protein>
<dbReference type="EMBL" id="GDJX01027954">
    <property type="protein sequence ID" value="JAT39982.1"/>
    <property type="molecule type" value="Transcribed_RNA"/>
</dbReference>
<proteinExistence type="predicted"/>
<organism evidence="2">
    <name type="scientific">Anthurium amnicola</name>
    <dbReference type="NCBI Taxonomy" id="1678845"/>
    <lineage>
        <taxon>Eukaryota</taxon>
        <taxon>Viridiplantae</taxon>
        <taxon>Streptophyta</taxon>
        <taxon>Embryophyta</taxon>
        <taxon>Tracheophyta</taxon>
        <taxon>Spermatophyta</taxon>
        <taxon>Magnoliopsida</taxon>
        <taxon>Liliopsida</taxon>
        <taxon>Araceae</taxon>
        <taxon>Pothoideae</taxon>
        <taxon>Potheae</taxon>
        <taxon>Anthurium</taxon>
    </lineage>
</organism>
<accession>A0A1D1XBY8</accession>
<feature type="compositionally biased region" description="Basic and acidic residues" evidence="1">
    <location>
        <begin position="130"/>
        <end position="154"/>
    </location>
</feature>
<reference evidence="2" key="1">
    <citation type="submission" date="2015-07" db="EMBL/GenBank/DDBJ databases">
        <title>Transcriptome Assembly of Anthurium amnicola.</title>
        <authorList>
            <person name="Suzuki J."/>
        </authorList>
    </citation>
    <scope>NUCLEOTIDE SEQUENCE</scope>
</reference>